<reference evidence="2 3" key="1">
    <citation type="submission" date="2019-01" db="EMBL/GenBank/DDBJ databases">
        <title>A draft genome assembly of the solar-powered sea slug Elysia chlorotica.</title>
        <authorList>
            <person name="Cai H."/>
            <person name="Li Q."/>
            <person name="Fang X."/>
            <person name="Li J."/>
            <person name="Curtis N.E."/>
            <person name="Altenburger A."/>
            <person name="Shibata T."/>
            <person name="Feng M."/>
            <person name="Maeda T."/>
            <person name="Schwartz J.A."/>
            <person name="Shigenobu S."/>
            <person name="Lundholm N."/>
            <person name="Nishiyama T."/>
            <person name="Yang H."/>
            <person name="Hasebe M."/>
            <person name="Li S."/>
            <person name="Pierce S.K."/>
            <person name="Wang J."/>
        </authorList>
    </citation>
    <scope>NUCLEOTIDE SEQUENCE [LARGE SCALE GENOMIC DNA]</scope>
    <source>
        <strain evidence="2">EC2010</strain>
        <tissue evidence="2">Whole organism of an adult</tissue>
    </source>
</reference>
<accession>A0A3S0ZLM4</accession>
<comment type="caution">
    <text evidence="2">The sequence shown here is derived from an EMBL/GenBank/DDBJ whole genome shotgun (WGS) entry which is preliminary data.</text>
</comment>
<dbReference type="EMBL" id="RQTK01000319">
    <property type="protein sequence ID" value="RUS81823.1"/>
    <property type="molecule type" value="Genomic_DNA"/>
</dbReference>
<feature type="compositionally biased region" description="Polar residues" evidence="1">
    <location>
        <begin position="145"/>
        <end position="155"/>
    </location>
</feature>
<name>A0A3S0ZLM4_ELYCH</name>
<evidence type="ECO:0000313" key="3">
    <source>
        <dbReference type="Proteomes" id="UP000271974"/>
    </source>
</evidence>
<evidence type="ECO:0000313" key="2">
    <source>
        <dbReference type="EMBL" id="RUS81823.1"/>
    </source>
</evidence>
<sequence length="181" mass="22032">MELRHVLLHFKKRRPARKSDAEYQAEYRQRLQSNPKQWEKYKERQKAYMKRHLNNLSEDEKHRRREKKSQRQRENRKAKREARKKEAPLLSAKENRVKKTTRNAVQDPRSYWRERKRIQRAAMSDAERKATRMRENERRRLKKSMSCSASSVPPTRVSENLTAIPIACWMNESLMQQLRCV</sequence>
<evidence type="ECO:0000256" key="1">
    <source>
        <dbReference type="SAM" id="MobiDB-lite"/>
    </source>
</evidence>
<feature type="compositionally biased region" description="Basic and acidic residues" evidence="1">
    <location>
        <begin position="125"/>
        <end position="138"/>
    </location>
</feature>
<protein>
    <submittedName>
        <fullName evidence="2">Uncharacterized protein</fullName>
    </submittedName>
</protein>
<dbReference type="AlphaFoldDB" id="A0A3S0ZLM4"/>
<organism evidence="2 3">
    <name type="scientific">Elysia chlorotica</name>
    <name type="common">Eastern emerald elysia</name>
    <name type="synonym">Sea slug</name>
    <dbReference type="NCBI Taxonomy" id="188477"/>
    <lineage>
        <taxon>Eukaryota</taxon>
        <taxon>Metazoa</taxon>
        <taxon>Spiralia</taxon>
        <taxon>Lophotrochozoa</taxon>
        <taxon>Mollusca</taxon>
        <taxon>Gastropoda</taxon>
        <taxon>Heterobranchia</taxon>
        <taxon>Euthyneura</taxon>
        <taxon>Panpulmonata</taxon>
        <taxon>Sacoglossa</taxon>
        <taxon>Placobranchoidea</taxon>
        <taxon>Plakobranchidae</taxon>
        <taxon>Elysia</taxon>
    </lineage>
</organism>
<feature type="compositionally biased region" description="Basic and acidic residues" evidence="1">
    <location>
        <begin position="17"/>
        <end position="29"/>
    </location>
</feature>
<feature type="region of interest" description="Disordered" evidence="1">
    <location>
        <begin position="119"/>
        <end position="155"/>
    </location>
</feature>
<dbReference type="OrthoDB" id="10574663at2759"/>
<feature type="compositionally biased region" description="Basic and acidic residues" evidence="1">
    <location>
        <begin position="83"/>
        <end position="97"/>
    </location>
</feature>
<feature type="region of interest" description="Disordered" evidence="1">
    <location>
        <begin position="12"/>
        <end position="106"/>
    </location>
</feature>
<proteinExistence type="predicted"/>
<dbReference type="Proteomes" id="UP000271974">
    <property type="component" value="Unassembled WGS sequence"/>
</dbReference>
<gene>
    <name evidence="2" type="ORF">EGW08_010415</name>
</gene>
<feature type="compositionally biased region" description="Basic and acidic residues" evidence="1">
    <location>
        <begin position="37"/>
        <end position="46"/>
    </location>
</feature>
<keyword evidence="3" id="KW-1185">Reference proteome</keyword>